<dbReference type="Proteomes" id="UP001566132">
    <property type="component" value="Unassembled WGS sequence"/>
</dbReference>
<proteinExistence type="predicted"/>
<feature type="compositionally biased region" description="Polar residues" evidence="1">
    <location>
        <begin position="62"/>
        <end position="78"/>
    </location>
</feature>
<keyword evidence="3" id="KW-1185">Reference proteome</keyword>
<sequence>MYSLELMGPFEAPYEGPYEVLERITDRVFKVKMNNKTVTVSTERLKPAFLETEIFHTDAERNNPQQESILPTAPTTLRTYPGPNAKKKKTVSFATMILSEAKVTPGE</sequence>
<reference evidence="2 3" key="1">
    <citation type="submission" date="2024-05" db="EMBL/GenBank/DDBJ databases">
        <title>Genetic variation in Jamaican populations of the coffee berry borer (Hypothenemus hampei).</title>
        <authorList>
            <person name="Errbii M."/>
            <person name="Myrie A."/>
        </authorList>
    </citation>
    <scope>NUCLEOTIDE SEQUENCE [LARGE SCALE GENOMIC DNA]</scope>
    <source>
        <strain evidence="2">JA-Hopewell-2020-01-JO</strain>
        <tissue evidence="2">Whole body</tissue>
    </source>
</reference>
<accession>A0ABD1EMA8</accession>
<evidence type="ECO:0000313" key="3">
    <source>
        <dbReference type="Proteomes" id="UP001566132"/>
    </source>
</evidence>
<organism evidence="2 3">
    <name type="scientific">Hypothenemus hampei</name>
    <name type="common">Coffee berry borer</name>
    <dbReference type="NCBI Taxonomy" id="57062"/>
    <lineage>
        <taxon>Eukaryota</taxon>
        <taxon>Metazoa</taxon>
        <taxon>Ecdysozoa</taxon>
        <taxon>Arthropoda</taxon>
        <taxon>Hexapoda</taxon>
        <taxon>Insecta</taxon>
        <taxon>Pterygota</taxon>
        <taxon>Neoptera</taxon>
        <taxon>Endopterygota</taxon>
        <taxon>Coleoptera</taxon>
        <taxon>Polyphaga</taxon>
        <taxon>Cucujiformia</taxon>
        <taxon>Curculionidae</taxon>
        <taxon>Scolytinae</taxon>
        <taxon>Hypothenemus</taxon>
    </lineage>
</organism>
<evidence type="ECO:0000313" key="2">
    <source>
        <dbReference type="EMBL" id="KAL1497412.1"/>
    </source>
</evidence>
<dbReference type="EMBL" id="JBDJPC010000006">
    <property type="protein sequence ID" value="KAL1497412.1"/>
    <property type="molecule type" value="Genomic_DNA"/>
</dbReference>
<comment type="caution">
    <text evidence="2">The sequence shown here is derived from an EMBL/GenBank/DDBJ whole genome shotgun (WGS) entry which is preliminary data.</text>
</comment>
<feature type="region of interest" description="Disordered" evidence="1">
    <location>
        <begin position="61"/>
        <end position="84"/>
    </location>
</feature>
<evidence type="ECO:0008006" key="4">
    <source>
        <dbReference type="Google" id="ProtNLM"/>
    </source>
</evidence>
<dbReference type="AlphaFoldDB" id="A0ABD1EMA8"/>
<protein>
    <recommendedName>
        <fullName evidence="4">Vitellogenin</fullName>
    </recommendedName>
</protein>
<name>A0ABD1EMA8_HYPHA</name>
<evidence type="ECO:0000256" key="1">
    <source>
        <dbReference type="SAM" id="MobiDB-lite"/>
    </source>
</evidence>
<gene>
    <name evidence="2" type="ORF">ABEB36_008389</name>
</gene>